<dbReference type="KEGG" id="pen:PSEEN2788"/>
<dbReference type="eggNOG" id="COG3209">
    <property type="taxonomic scope" value="Bacteria"/>
</dbReference>
<dbReference type="OrthoDB" id="7056038at2"/>
<dbReference type="InterPro" id="IPR050708">
    <property type="entry name" value="T6SS_VgrG/RHS"/>
</dbReference>
<sequence length="1053" mass="117758">MRGRTIRARLCRGIWIRGSDWWRSWGAWVLRDLKCSSASGDFWPRLTCNCVPPSCGMVKENRMKDSDHSLHHGTPTVAVRDNRGLAVRQVVYHRHPDTPADTDARITRHRFDALGHLLESIDPRLHERRQTIPDTAPNFTYYQSMAGNVQSTDSVDAGHALALSDIAGRPLMSLSANDLVRYHHYELAPLAGRPHDITEGAAGETPRIAERFIWAGNDQAAKDHNLAGQCVRHYGTAGRLRTDSVALTGLPLSSTRQLLAADGEADWQGADEAAWERLLAPQTYTTLARVDATGTLLEQTDAHGHQQHLVHDVAGQLASSWLTIKDGTKQVILSSVEYSAAGQKLREEHGNGVVTTFTYEPRTQRLLHILVVRPTDGKRLQDLRYAYDPVGNVIHLHNDAEATRFYRNQKVVPEHHYTYDTLYQLTKATGRELRDIAKQHQKNRPITLPPPSTDGTLVNYVRHYCYDRGGNLTHLKHNPQDPPNAYTIELTVSERSNRAMDKKVTEDPAQVDTYFDAAGNQRQLQTNQQLQWTSRGELARAVQMPRDSLVDDEEIYRYDASGQRVTKHRSDLTSGTVRRSHVLYLPGLELRTQYNDAAVESLRHEIIVGAAGSAQVRVLHWETGIPSDMANDSIRYSYTDLIGSVGLELDKGANLISQEEYYPYGDTAVWLPHNSVEALYKTVRYSGKERDVTGLYYYGYRYYQPWLGRWLSADPAGTVDGLNLYQMAGNNPITFKDRLGLALDRWANINLVEDLPERSTGDKVMTAVHRTVDKVLDPDRESMMDRFDAVVASHEVIASAEEEMRSFVDSKWLHIVTRATLKILTELLASAYSNLVGLAVAPAGGVVSLVAKTMAKESVKKITNNPDIIPNTDIAKKLNADSRSWSQKLKDEVAKQFALEKAKDKAMDIGTNSTVKFAAEQSGYDGILPSLPFSGMENIAKEVDKAMGTGKDTLLAVALGNVMIARKVLFDSLEDFLMAVANNSRPVNSLDGGWEFVSEEDHMHGERAIPTSRHLMPYCLTVTTINGQFTMAFAFLNRMQKMLVQTIAQRANQ</sequence>
<keyword evidence="1" id="KW-1133">Transmembrane helix</keyword>
<dbReference type="PANTHER" id="PTHR32305">
    <property type="match status" value="1"/>
</dbReference>
<proteinExistence type="predicted"/>
<evidence type="ECO:0000313" key="3">
    <source>
        <dbReference type="Proteomes" id="UP000000658"/>
    </source>
</evidence>
<keyword evidence="1" id="KW-0812">Transmembrane</keyword>
<keyword evidence="1" id="KW-0472">Membrane</keyword>
<evidence type="ECO:0000313" key="2">
    <source>
        <dbReference type="EMBL" id="CAK15567.1"/>
    </source>
</evidence>
<dbReference type="Gene3D" id="2.180.10.10">
    <property type="entry name" value="RHS repeat-associated core"/>
    <property type="match status" value="1"/>
</dbReference>
<accession>Q1I9V7</accession>
<reference evidence="2 3" key="1">
    <citation type="journal article" date="2006" name="Nat. Biotechnol.">
        <title>Complete genome sequence of the entomopathogenic and metabolically versatile soil bacterium Pseudomonas entomophila.</title>
        <authorList>
            <person name="Vodovar N."/>
            <person name="Vallenet D."/>
            <person name="Cruveiller S."/>
            <person name="Rouy Z."/>
            <person name="Barbe V."/>
            <person name="Acosta C."/>
            <person name="Cattolico L."/>
            <person name="Jubin C."/>
            <person name="Lajus A."/>
            <person name="Segurens B."/>
            <person name="Vacherie B."/>
            <person name="Wincker P."/>
            <person name="Weissenbach J."/>
            <person name="Lemaitre B."/>
            <person name="Medigue C."/>
            <person name="Boccard F."/>
        </authorList>
    </citation>
    <scope>NUCLEOTIDE SEQUENCE [LARGE SCALE GENOMIC DNA]</scope>
    <source>
        <strain evidence="2 3">L48</strain>
    </source>
</reference>
<dbReference type="HOGENOM" id="CLU_010688_2_1_6"/>
<feature type="transmembrane region" description="Helical" evidence="1">
    <location>
        <begin position="1015"/>
        <end position="1036"/>
    </location>
</feature>
<dbReference type="InterPro" id="IPR022385">
    <property type="entry name" value="Rhs_assc_core"/>
</dbReference>
<dbReference type="InterPro" id="IPR041508">
    <property type="entry name" value="TcC-like_repeat"/>
</dbReference>
<protein>
    <submittedName>
        <fullName evidence="2">Putative insecticidal toxin</fullName>
    </submittedName>
</protein>
<dbReference type="Pfam" id="PF18807">
    <property type="entry name" value="TTc_toxin_rep"/>
    <property type="match status" value="1"/>
</dbReference>
<evidence type="ECO:0000256" key="1">
    <source>
        <dbReference type="SAM" id="Phobius"/>
    </source>
</evidence>
<organism evidence="2 3">
    <name type="scientific">Pseudomonas entomophila (strain L48)</name>
    <dbReference type="NCBI Taxonomy" id="384676"/>
    <lineage>
        <taxon>Bacteria</taxon>
        <taxon>Pseudomonadati</taxon>
        <taxon>Pseudomonadota</taxon>
        <taxon>Gammaproteobacteria</taxon>
        <taxon>Pseudomonadales</taxon>
        <taxon>Pseudomonadaceae</taxon>
        <taxon>Pseudomonas</taxon>
    </lineage>
</organism>
<dbReference type="EMBL" id="CT573326">
    <property type="protein sequence ID" value="CAK15567.1"/>
    <property type="molecule type" value="Genomic_DNA"/>
</dbReference>
<dbReference type="STRING" id="384676.PSEEN2788"/>
<gene>
    <name evidence="2" type="ordered locus">PSEEN2788</name>
</gene>
<dbReference type="AlphaFoldDB" id="Q1I9V7"/>
<dbReference type="Proteomes" id="UP000000658">
    <property type="component" value="Chromosome"/>
</dbReference>
<name>Q1I9V7_PSEE4</name>
<dbReference type="PANTHER" id="PTHR32305:SF15">
    <property type="entry name" value="PROTEIN RHSA-RELATED"/>
    <property type="match status" value="1"/>
</dbReference>
<dbReference type="NCBIfam" id="TIGR03696">
    <property type="entry name" value="Rhs_assc_core"/>
    <property type="match status" value="1"/>
</dbReference>